<feature type="domain" description="Glycosyl hydrolase family 81 C-terminal" evidence="9">
    <location>
        <begin position="359"/>
        <end position="694"/>
    </location>
</feature>
<dbReference type="Proteomes" id="UP001316189">
    <property type="component" value="Chromosome"/>
</dbReference>
<keyword evidence="11" id="KW-1185">Reference proteome</keyword>
<evidence type="ECO:0000256" key="7">
    <source>
        <dbReference type="ARBA" id="ARBA00023316"/>
    </source>
</evidence>
<dbReference type="Pfam" id="PF17652">
    <property type="entry name" value="Glyco_hydro81C"/>
    <property type="match status" value="1"/>
</dbReference>
<keyword evidence="8" id="KW-0624">Polysaccharide degradation</keyword>
<sequence length="711" mass="73639">MDRRRGLTTAIAVTAAGAVVVTAAMVFSGSKDGATDALDGGVHVDGSDQPGPPDATLPTVDPAALVAGVQHADAARLDPARLADGLTPPTNRWFSGLVFGEQPQPVFPLPTSFALTASGFDIGLPQPETSERLIIGGHVPDVSVDVGASHARVSAYDAVTVTIELLDDADRVLGRVVLAQGSPFISYTAVAESTLTLGAAFTAASDGLASSTARGAEWMLSAPNGALASTSLRLSAGQAATWFPVPDDLPSGGLETLALAAVDPVVGSEVTYGVGDGIARTTIGYRTADGGPTAHALMPHHRQGEQPARGACNLGTYPSVYGVLELCAGSRLTSWAPVVETAAELDLGAVPDDRRTAIIEQIAADVASTPPFPSDTYFGGKSLYRAATLVTLGSQLGAADVVAPLREKTLTALREWAEPDGCARRDARCFVYDEKARGVVGLTPSFGSEEFNDHHFHYGYFLATAGLLAAEDPALAAELAPVLDLLAQDVAAAEGTEWFPQLRAFDVYAGHAWASGPSPFADGNNQESSSEAVTAWNGLGLWAAASGQDDLGVQATWLASTEAASTRAYWTSLDLDDPVYEGFDHQVMALNWGGKRDYATWFSPDPAAMLAIQLIPMSPVAGYLVQGDADAAARADRITAQVAEATPAGFDVKFGDYLLMYLAMAGEEHAEEAWQVAGEVSETAIDDGSSRAYLLAFVASAASGKGPGSGG</sequence>
<evidence type="ECO:0000256" key="8">
    <source>
        <dbReference type="ARBA" id="ARBA00023326"/>
    </source>
</evidence>
<keyword evidence="6" id="KW-0326">Glycosidase</keyword>
<evidence type="ECO:0000256" key="1">
    <source>
        <dbReference type="ARBA" id="ARBA00000382"/>
    </source>
</evidence>
<evidence type="ECO:0000256" key="5">
    <source>
        <dbReference type="ARBA" id="ARBA00023277"/>
    </source>
</evidence>
<gene>
    <name evidence="10" type="ORF">NP064_15080</name>
</gene>
<evidence type="ECO:0000313" key="11">
    <source>
        <dbReference type="Proteomes" id="UP001316189"/>
    </source>
</evidence>
<dbReference type="Gene3D" id="2.70.98.30">
    <property type="entry name" value="Golgi alpha-mannosidase II, domain 4"/>
    <property type="match status" value="1"/>
</dbReference>
<evidence type="ECO:0000313" key="10">
    <source>
        <dbReference type="EMBL" id="UUI75077.1"/>
    </source>
</evidence>
<dbReference type="EMBL" id="CP101988">
    <property type="protein sequence ID" value="UUI75077.1"/>
    <property type="molecule type" value="Genomic_DNA"/>
</dbReference>
<dbReference type="RefSeq" id="WP_227570041.1">
    <property type="nucleotide sequence ID" value="NZ_CP101988.1"/>
</dbReference>
<keyword evidence="5" id="KW-0119">Carbohydrate metabolism</keyword>
<comment type="similarity">
    <text evidence="2">Belongs to the glycosyl hydrolase 81 family.</text>
</comment>
<protein>
    <recommendedName>
        <fullName evidence="3">glucan endo-1,3-beta-D-glucosidase</fullName>
        <ecNumber evidence="3">3.2.1.39</ecNumber>
    </recommendedName>
</protein>
<accession>A0ABY5KX61</accession>
<reference evidence="10 11" key="1">
    <citation type="submission" date="2022-07" db="EMBL/GenBank/DDBJ databases">
        <title>Novel species in genus cellulomonas.</title>
        <authorList>
            <person name="Ye L."/>
        </authorList>
    </citation>
    <scope>NUCLEOTIDE SEQUENCE [LARGE SCALE GENOMIC DNA]</scope>
    <source>
        <strain evidence="11">zg-Y338</strain>
    </source>
</reference>
<dbReference type="PANTHER" id="PTHR31983">
    <property type="entry name" value="ENDO-1,3(4)-BETA-GLUCANASE 1"/>
    <property type="match status" value="1"/>
</dbReference>
<evidence type="ECO:0000259" key="9">
    <source>
        <dbReference type="Pfam" id="PF17652"/>
    </source>
</evidence>
<dbReference type="InterPro" id="IPR040720">
    <property type="entry name" value="GH81_C"/>
</dbReference>
<evidence type="ECO:0000256" key="4">
    <source>
        <dbReference type="ARBA" id="ARBA00022801"/>
    </source>
</evidence>
<evidence type="ECO:0000256" key="3">
    <source>
        <dbReference type="ARBA" id="ARBA00012780"/>
    </source>
</evidence>
<dbReference type="EC" id="3.2.1.39" evidence="3"/>
<dbReference type="PROSITE" id="PS52008">
    <property type="entry name" value="GH81"/>
    <property type="match status" value="1"/>
</dbReference>
<dbReference type="InterPro" id="IPR005200">
    <property type="entry name" value="Endo-beta-glucanase"/>
</dbReference>
<proteinExistence type="inferred from homology"/>
<keyword evidence="7" id="KW-0961">Cell wall biogenesis/degradation</keyword>
<keyword evidence="4 10" id="KW-0378">Hydrolase</keyword>
<name>A0ABY5KX61_9CELL</name>
<dbReference type="GO" id="GO:0016787">
    <property type="term" value="F:hydrolase activity"/>
    <property type="evidence" value="ECO:0007669"/>
    <property type="project" value="UniProtKB-KW"/>
</dbReference>
<evidence type="ECO:0000256" key="2">
    <source>
        <dbReference type="ARBA" id="ARBA00010730"/>
    </source>
</evidence>
<organism evidence="10 11">
    <name type="scientific">Cellulomonas chengniuliangii</name>
    <dbReference type="NCBI Taxonomy" id="2968084"/>
    <lineage>
        <taxon>Bacteria</taxon>
        <taxon>Bacillati</taxon>
        <taxon>Actinomycetota</taxon>
        <taxon>Actinomycetes</taxon>
        <taxon>Micrococcales</taxon>
        <taxon>Cellulomonadaceae</taxon>
        <taxon>Cellulomonas</taxon>
    </lineage>
</organism>
<evidence type="ECO:0000256" key="6">
    <source>
        <dbReference type="ARBA" id="ARBA00023295"/>
    </source>
</evidence>
<dbReference type="PANTHER" id="PTHR31983:SF0">
    <property type="entry name" value="GLUCAN ENDO-1,3-BETA-D-GLUCOSIDASE 2"/>
    <property type="match status" value="1"/>
</dbReference>
<comment type="catalytic activity">
    <reaction evidence="1">
        <text>Hydrolysis of (1-&gt;3)-beta-D-glucosidic linkages in (1-&gt;3)-beta-D-glucans.</text>
        <dbReference type="EC" id="3.2.1.39"/>
    </reaction>
</comment>